<dbReference type="InterPro" id="IPR023415">
    <property type="entry name" value="LDLR_class-A_CS"/>
</dbReference>
<evidence type="ECO:0000256" key="10">
    <source>
        <dbReference type="ARBA" id="ARBA00023157"/>
    </source>
</evidence>
<comment type="subcellular location">
    <subcellularLocation>
        <location evidence="1">Membrane</location>
        <topology evidence="1">Single-pass type I membrane protein</topology>
    </subcellularLocation>
</comment>
<dbReference type="AlphaFoldDB" id="A0A0C2MT31"/>
<dbReference type="OrthoDB" id="10063075at2759"/>
<evidence type="ECO:0000256" key="1">
    <source>
        <dbReference type="ARBA" id="ARBA00004479"/>
    </source>
</evidence>
<dbReference type="OMA" id="ASDECEC"/>
<dbReference type="SMART" id="SM00192">
    <property type="entry name" value="LDLa"/>
    <property type="match status" value="3"/>
</dbReference>
<dbReference type="GO" id="GO:0005041">
    <property type="term" value="F:low-density lipoprotein particle receptor activity"/>
    <property type="evidence" value="ECO:0007669"/>
    <property type="project" value="TreeGrafter"/>
</dbReference>
<dbReference type="PANTHER" id="PTHR22722:SF5">
    <property type="entry name" value="LOW-DENSITY LIPOPROTEIN RECEPTOR-RELATED PROTEIN 1B"/>
    <property type="match status" value="1"/>
</dbReference>
<evidence type="ECO:0000256" key="5">
    <source>
        <dbReference type="ARBA" id="ARBA00022729"/>
    </source>
</evidence>
<sequence>MGLMKVDVLKVVIILNEACKNGEILCGIDKKCLSPELICNGVNDCSDGSDEMECTKIIPTCENHEFECLNERCILKDKVCDSVNDCGDWSDEKHCMEKKCEEFGDYCDDGTCIRHHQICDNVFHHLDFSDERACNFKLHR</sequence>
<dbReference type="GO" id="GO:0043235">
    <property type="term" value="C:receptor complex"/>
    <property type="evidence" value="ECO:0007669"/>
    <property type="project" value="TreeGrafter"/>
</dbReference>
<keyword evidence="2" id="KW-0245">EGF-like domain</keyword>
<keyword evidence="4" id="KW-0812">Transmembrane</keyword>
<dbReference type="PANTHER" id="PTHR22722">
    <property type="entry name" value="LOW-DENSITY LIPOPROTEIN RECEPTOR-RELATED PROTEIN 2-RELATED"/>
    <property type="match status" value="1"/>
</dbReference>
<evidence type="ECO:0000256" key="7">
    <source>
        <dbReference type="ARBA" id="ARBA00022837"/>
    </source>
</evidence>
<dbReference type="InterPro" id="IPR002172">
    <property type="entry name" value="LDrepeatLR_classA_rpt"/>
</dbReference>
<evidence type="ECO:0000256" key="12">
    <source>
        <dbReference type="ARBA" id="ARBA00023180"/>
    </source>
</evidence>
<keyword evidence="5" id="KW-0732">Signal</keyword>
<keyword evidence="9" id="KW-0472">Membrane</keyword>
<keyword evidence="6" id="KW-0677">Repeat</keyword>
<dbReference type="SUPFAM" id="SSF57424">
    <property type="entry name" value="LDL receptor-like module"/>
    <property type="match status" value="3"/>
</dbReference>
<dbReference type="InterPro" id="IPR051221">
    <property type="entry name" value="LDLR-related"/>
</dbReference>
<dbReference type="Proteomes" id="UP000031668">
    <property type="component" value="Unassembled WGS sequence"/>
</dbReference>
<keyword evidence="3" id="KW-0254">Endocytosis</keyword>
<evidence type="ECO:0000313" key="14">
    <source>
        <dbReference type="EMBL" id="KII70461.1"/>
    </source>
</evidence>
<evidence type="ECO:0000256" key="3">
    <source>
        <dbReference type="ARBA" id="ARBA00022583"/>
    </source>
</evidence>
<evidence type="ECO:0000256" key="2">
    <source>
        <dbReference type="ARBA" id="ARBA00022536"/>
    </source>
</evidence>
<dbReference type="PROSITE" id="PS50068">
    <property type="entry name" value="LDLRA_2"/>
    <property type="match status" value="2"/>
</dbReference>
<dbReference type="PROSITE" id="PS01209">
    <property type="entry name" value="LDLRA_1"/>
    <property type="match status" value="2"/>
</dbReference>
<feature type="disulfide bond" evidence="13">
    <location>
        <begin position="68"/>
        <end position="86"/>
    </location>
</feature>
<evidence type="ECO:0000256" key="4">
    <source>
        <dbReference type="ARBA" id="ARBA00022692"/>
    </source>
</evidence>
<dbReference type="CDD" id="cd00112">
    <property type="entry name" value="LDLa"/>
    <property type="match status" value="2"/>
</dbReference>
<evidence type="ECO:0000256" key="11">
    <source>
        <dbReference type="ARBA" id="ARBA00023170"/>
    </source>
</evidence>
<dbReference type="EMBL" id="JWZT01002060">
    <property type="protein sequence ID" value="KII70461.1"/>
    <property type="molecule type" value="Genomic_DNA"/>
</dbReference>
<protein>
    <submittedName>
        <fullName evidence="14">Sortilin-related receptor</fullName>
    </submittedName>
</protein>
<evidence type="ECO:0000256" key="6">
    <source>
        <dbReference type="ARBA" id="ARBA00022737"/>
    </source>
</evidence>
<comment type="caution">
    <text evidence="13">Lacks conserved residue(s) required for the propagation of feature annotation.</text>
</comment>
<dbReference type="PRINTS" id="PR00261">
    <property type="entry name" value="LDLRECEPTOR"/>
</dbReference>
<feature type="disulfide bond" evidence="13">
    <location>
        <begin position="39"/>
        <end position="54"/>
    </location>
</feature>
<keyword evidence="8" id="KW-1133">Transmembrane helix</keyword>
<evidence type="ECO:0000256" key="8">
    <source>
        <dbReference type="ARBA" id="ARBA00022989"/>
    </source>
</evidence>
<keyword evidence="7" id="KW-0106">Calcium</keyword>
<dbReference type="FunFam" id="4.10.400.10:FF:000009">
    <property type="entry name" value="Low-density lipoprotein receptor-related protein 1"/>
    <property type="match status" value="1"/>
</dbReference>
<keyword evidence="12" id="KW-0325">Glycoprotein</keyword>
<accession>A0A0C2MT31</accession>
<keyword evidence="11 14" id="KW-0675">Receptor</keyword>
<gene>
    <name evidence="14" type="ORF">RF11_01583</name>
</gene>
<dbReference type="Pfam" id="PF00057">
    <property type="entry name" value="Ldl_recept_a"/>
    <property type="match status" value="2"/>
</dbReference>
<keyword evidence="15" id="KW-1185">Reference proteome</keyword>
<dbReference type="Gene3D" id="4.10.400.10">
    <property type="entry name" value="Low-density Lipoprotein Receptor"/>
    <property type="match status" value="3"/>
</dbReference>
<evidence type="ECO:0000256" key="9">
    <source>
        <dbReference type="ARBA" id="ARBA00023136"/>
    </source>
</evidence>
<comment type="caution">
    <text evidence="14">The sequence shown here is derived from an EMBL/GenBank/DDBJ whole genome shotgun (WGS) entry which is preliminary data.</text>
</comment>
<evidence type="ECO:0000256" key="13">
    <source>
        <dbReference type="PROSITE-ProRule" id="PRU00124"/>
    </source>
</evidence>
<reference evidence="14 15" key="1">
    <citation type="journal article" date="2014" name="Genome Biol. Evol.">
        <title>The genome of the myxosporean Thelohanellus kitauei shows adaptations to nutrient acquisition within its fish host.</title>
        <authorList>
            <person name="Yang Y."/>
            <person name="Xiong J."/>
            <person name="Zhou Z."/>
            <person name="Huo F."/>
            <person name="Miao W."/>
            <person name="Ran C."/>
            <person name="Liu Y."/>
            <person name="Zhang J."/>
            <person name="Feng J."/>
            <person name="Wang M."/>
            <person name="Wang M."/>
            <person name="Wang L."/>
            <person name="Yao B."/>
        </authorList>
    </citation>
    <scope>NUCLEOTIDE SEQUENCE [LARGE SCALE GENOMIC DNA]</scope>
    <source>
        <strain evidence="14">Wuqing</strain>
    </source>
</reference>
<feature type="disulfide bond" evidence="13">
    <location>
        <begin position="61"/>
        <end position="73"/>
    </location>
</feature>
<dbReference type="GO" id="GO:0005886">
    <property type="term" value="C:plasma membrane"/>
    <property type="evidence" value="ECO:0007669"/>
    <property type="project" value="TreeGrafter"/>
</dbReference>
<evidence type="ECO:0000313" key="15">
    <source>
        <dbReference type="Proteomes" id="UP000031668"/>
    </source>
</evidence>
<feature type="disulfide bond" evidence="13">
    <location>
        <begin position="80"/>
        <end position="95"/>
    </location>
</feature>
<dbReference type="InterPro" id="IPR036055">
    <property type="entry name" value="LDL_receptor-like_sf"/>
</dbReference>
<keyword evidence="10 13" id="KW-1015">Disulfide bond</keyword>
<proteinExistence type="predicted"/>
<name>A0A0C2MT31_THEKT</name>
<dbReference type="GO" id="GO:0006897">
    <property type="term" value="P:endocytosis"/>
    <property type="evidence" value="ECO:0007669"/>
    <property type="project" value="UniProtKB-KW"/>
</dbReference>
<organism evidence="14 15">
    <name type="scientific">Thelohanellus kitauei</name>
    <name type="common">Myxosporean</name>
    <dbReference type="NCBI Taxonomy" id="669202"/>
    <lineage>
        <taxon>Eukaryota</taxon>
        <taxon>Metazoa</taxon>
        <taxon>Cnidaria</taxon>
        <taxon>Myxozoa</taxon>
        <taxon>Myxosporea</taxon>
        <taxon>Bivalvulida</taxon>
        <taxon>Platysporina</taxon>
        <taxon>Myxobolidae</taxon>
        <taxon>Thelohanellus</taxon>
    </lineage>
</organism>